<evidence type="ECO:0000313" key="2">
    <source>
        <dbReference type="EMBL" id="MBB4920982.1"/>
    </source>
</evidence>
<dbReference type="RefSeq" id="WP_184725819.1">
    <property type="nucleotide sequence ID" value="NZ_JACHJP010000022.1"/>
</dbReference>
<protein>
    <submittedName>
        <fullName evidence="2">Uncharacterized protein</fullName>
    </submittedName>
</protein>
<reference evidence="2 3" key="1">
    <citation type="submission" date="2020-08" db="EMBL/GenBank/DDBJ databases">
        <title>Genomic Encyclopedia of Type Strains, Phase III (KMG-III): the genomes of soil and plant-associated and newly described type strains.</title>
        <authorList>
            <person name="Whitman W."/>
        </authorList>
    </citation>
    <scope>NUCLEOTIDE SEQUENCE [LARGE SCALE GENOMIC DNA]</scope>
    <source>
        <strain evidence="2 3">CECT 8840</strain>
    </source>
</reference>
<proteinExistence type="predicted"/>
<organism evidence="2 3">
    <name type="scientific">Streptosporangium saharense</name>
    <dbReference type="NCBI Taxonomy" id="1706840"/>
    <lineage>
        <taxon>Bacteria</taxon>
        <taxon>Bacillati</taxon>
        <taxon>Actinomycetota</taxon>
        <taxon>Actinomycetes</taxon>
        <taxon>Streptosporangiales</taxon>
        <taxon>Streptosporangiaceae</taxon>
        <taxon>Streptosporangium</taxon>
    </lineage>
</organism>
<dbReference type="EMBL" id="JACHJP010000022">
    <property type="protein sequence ID" value="MBB4920982.1"/>
    <property type="molecule type" value="Genomic_DNA"/>
</dbReference>
<comment type="caution">
    <text evidence="2">The sequence shown here is derived from an EMBL/GenBank/DDBJ whole genome shotgun (WGS) entry which is preliminary data.</text>
</comment>
<gene>
    <name evidence="2" type="ORF">FHS44_008135</name>
</gene>
<evidence type="ECO:0000256" key="1">
    <source>
        <dbReference type="SAM" id="MobiDB-lite"/>
    </source>
</evidence>
<sequence length="349" mass="36014">MTTRTGLLDGGPGAPGVTTKHLAGLIGAGSAKTGARRLAELEAAGLVEVTARRGGRLFIRPVFDPADALSQAARYARDGRHVEAPSPRAGHQAPADPGQNAAVDPGQDPAVDPGQNPAAEPPSGESPSGEPLSSPLAVGALVDVSGAGAAADAERREADDEGEGRALSRDEVRATQMVLAAVGVVAGAIPPELLAAMSQSDRGRLLRAVETELTQRTGDELRARIRRRLGHWRGRDVRRPVAVALTLVRRGYSCPRWDCEDHMLPSGHECGACATIGTAINEARRQAALNGSETSGQPFPGGSKPPHATPAPSGDLRAVPTCPLSGHQSAGRRADGECAACWSDRISAS</sequence>
<name>A0A7W7VSC0_9ACTN</name>
<dbReference type="Proteomes" id="UP000552644">
    <property type="component" value="Unassembled WGS sequence"/>
</dbReference>
<evidence type="ECO:0000313" key="3">
    <source>
        <dbReference type="Proteomes" id="UP000552644"/>
    </source>
</evidence>
<feature type="region of interest" description="Disordered" evidence="1">
    <location>
        <begin position="74"/>
        <end position="135"/>
    </location>
</feature>
<feature type="compositionally biased region" description="Basic and acidic residues" evidence="1">
    <location>
        <begin position="152"/>
        <end position="169"/>
    </location>
</feature>
<keyword evidence="3" id="KW-1185">Reference proteome</keyword>
<feature type="region of interest" description="Disordered" evidence="1">
    <location>
        <begin position="290"/>
        <end position="331"/>
    </location>
</feature>
<feature type="compositionally biased region" description="Low complexity" evidence="1">
    <location>
        <begin position="117"/>
        <end position="135"/>
    </location>
</feature>
<accession>A0A7W7VSC0</accession>
<feature type="region of interest" description="Disordered" evidence="1">
    <location>
        <begin position="147"/>
        <end position="169"/>
    </location>
</feature>
<dbReference type="AlphaFoldDB" id="A0A7W7VSC0"/>